<dbReference type="EMBL" id="JAANIA010000919">
    <property type="protein sequence ID" value="KAG5322722.1"/>
    <property type="molecule type" value="Genomic_DNA"/>
</dbReference>
<evidence type="ECO:0000256" key="1">
    <source>
        <dbReference type="ARBA" id="ARBA00022670"/>
    </source>
</evidence>
<feature type="domain" description="Pre-C2HC" evidence="8">
    <location>
        <begin position="622"/>
        <end position="688"/>
    </location>
</feature>
<dbReference type="InterPro" id="IPR005135">
    <property type="entry name" value="Endo/exonuclease/phosphatase"/>
</dbReference>
<evidence type="ECO:0000256" key="5">
    <source>
        <dbReference type="ARBA" id="ARBA00022759"/>
    </source>
</evidence>
<evidence type="ECO:0000259" key="8">
    <source>
        <dbReference type="SMART" id="SM00596"/>
    </source>
</evidence>
<dbReference type="GO" id="GO:0004519">
    <property type="term" value="F:endonuclease activity"/>
    <property type="evidence" value="ECO:0007669"/>
    <property type="project" value="UniProtKB-KW"/>
</dbReference>
<feature type="non-terminal residue" evidence="9">
    <location>
        <position position="1"/>
    </location>
</feature>
<dbReference type="Gene3D" id="3.30.420.10">
    <property type="entry name" value="Ribonuclease H-like superfamily/Ribonuclease H"/>
    <property type="match status" value="1"/>
</dbReference>
<dbReference type="InterPro" id="IPR055469">
    <property type="entry name" value="DUF7041"/>
</dbReference>
<dbReference type="Gene3D" id="3.60.10.10">
    <property type="entry name" value="Endonuclease/exonuclease/phosphatase"/>
    <property type="match status" value="1"/>
</dbReference>
<dbReference type="SUPFAM" id="SSF56219">
    <property type="entry name" value="DNase I-like"/>
    <property type="match status" value="1"/>
</dbReference>
<dbReference type="GO" id="GO:0006508">
    <property type="term" value="P:proteolysis"/>
    <property type="evidence" value="ECO:0007669"/>
    <property type="project" value="UniProtKB-KW"/>
</dbReference>
<comment type="caution">
    <text evidence="9">The sequence shown here is derived from an EMBL/GenBank/DDBJ whole genome shotgun (WGS) entry which is preliminary data.</text>
</comment>
<dbReference type="Pfam" id="PF23055">
    <property type="entry name" value="DUF7041"/>
    <property type="match status" value="1"/>
</dbReference>
<accession>A0A836JWW3</accession>
<dbReference type="InterPro" id="IPR006579">
    <property type="entry name" value="Pre_C2HC_dom"/>
</dbReference>
<evidence type="ECO:0000313" key="9">
    <source>
        <dbReference type="EMBL" id="KAG5322722.1"/>
    </source>
</evidence>
<dbReference type="InterPro" id="IPR036691">
    <property type="entry name" value="Endo/exonu/phosph_ase_sf"/>
</dbReference>
<keyword evidence="10" id="KW-1185">Reference proteome</keyword>
<dbReference type="Gene3D" id="3.10.10.10">
    <property type="entry name" value="HIV Type 1 Reverse Transcriptase, subunit A, domain 1"/>
    <property type="match status" value="1"/>
</dbReference>
<dbReference type="InterPro" id="IPR043502">
    <property type="entry name" value="DNA/RNA_pol_sf"/>
</dbReference>
<dbReference type="GO" id="GO:0008233">
    <property type="term" value="F:peptidase activity"/>
    <property type="evidence" value="ECO:0007669"/>
    <property type="project" value="UniProtKB-KW"/>
</dbReference>
<dbReference type="SUPFAM" id="SSF56672">
    <property type="entry name" value="DNA/RNA polymerases"/>
    <property type="match status" value="1"/>
</dbReference>
<keyword evidence="6" id="KW-0378">Hydrolase</keyword>
<dbReference type="InterPro" id="IPR036397">
    <property type="entry name" value="RNaseH_sf"/>
</dbReference>
<keyword evidence="5" id="KW-0255">Endonuclease</keyword>
<reference evidence="9" key="1">
    <citation type="submission" date="2020-02" db="EMBL/GenBank/DDBJ databases">
        <title>Relaxed selection underlies rapid genomic changes in the transitions from sociality to social parasitism in ants.</title>
        <authorList>
            <person name="Bi X."/>
        </authorList>
    </citation>
    <scope>NUCLEOTIDE SEQUENCE</scope>
    <source>
        <strain evidence="9">BGI-DK2014c</strain>
        <tissue evidence="9">Whole body</tissue>
    </source>
</reference>
<evidence type="ECO:0000256" key="6">
    <source>
        <dbReference type="ARBA" id="ARBA00022801"/>
    </source>
</evidence>
<dbReference type="GO" id="GO:0003676">
    <property type="term" value="F:nucleic acid binding"/>
    <property type="evidence" value="ECO:0007669"/>
    <property type="project" value="InterPro"/>
</dbReference>
<keyword evidence="3" id="KW-0548">Nucleotidyltransferase</keyword>
<evidence type="ECO:0000256" key="4">
    <source>
        <dbReference type="ARBA" id="ARBA00022722"/>
    </source>
</evidence>
<dbReference type="Proteomes" id="UP000668214">
    <property type="component" value="Unassembled WGS sequence"/>
</dbReference>
<dbReference type="AlphaFoldDB" id="A0A836JWW3"/>
<evidence type="ECO:0000256" key="7">
    <source>
        <dbReference type="ARBA" id="ARBA00022918"/>
    </source>
</evidence>
<name>A0A836JWW3_9HYME</name>
<keyword evidence="7" id="KW-0695">RNA-directed DNA polymerase</keyword>
<keyword evidence="2" id="KW-0808">Transferase</keyword>
<sequence>MEAQFLTAGITVEETKYNYVIQCLDDDSLTEVSDIVLNPPATDMPRSKIPPVSNKARRFCPEKLRVTKQEFEYMMQQDLYLMCGYQQIPVRESDISKTAIITPFGLFEFLYMIFGLRNAAQTFQRFMDRVTARLDIQSAEDIKLLPEKVQAIAESQEPAQRKLRNSQRTSTFFRKLGYQTFSIYEGRNFHVITDHIFLVYAFKRKSDQMSPRQTCQLLFISNNRCTSRSRPFRMTLQKKKSDYTFLNHYKDEFSTWIKCLIQAAEVGSKRRTTAYHSESNVIIERWHRSLKTALMCYGETQWTDTLTVILFRLRTCFIEDLGTSVAELVRHYAQIEGNRRPLEQSYTGSHKVLECISDKVFAIEVDGRCINATADRFKSAYLVIQDSELRSTDWACYKTQVEETLNISLPLKTGNDITKAVEHFNQCIQQAAWNATPVKPTIKNANVSSVLIRRKIAENRQIRKKWQIIRSPELKSKLNKAIKDLRKMLKSEVNENIQDYLRTLSPTQGINYSLWKATKRLKQPQISVPPLRLPDGEWARSAQAKAETFAQHLKQVFTPHSGETQTDENEIHRSFNETYQMESPLEKFKMSEVIKTIKYDISPKKAPGYDLIPGKILQNLDLEDLKAAIEGYEHKVIRITNIRERTAQKSLPLFIIEIEPKDNNKSIYNILLNIIVSFEPLRKKREIPQCQKCQGYGHTKNYCFKTSYKGCLMRKQLQQKLYPTLKEKSVNQQTQNQLQSLNCFVKPNITYARAARTDHKQYTTNITQPQIETQTITNTPVTATKTRFTNKNYIKIPNYTIYDTKHPSGRAQGGTAVIIKTTIKHHLTGINEDEFIQATNVTLNDQEGSIIVSAVYCPPKHSIKTELFQKFFKSLGHRFIAAGDFNAKHPWWGSRSLTPTPRGRQLYATLQAENLTPISTGEPTYWPSDLKKSPDLLDFAIVKSIDPKCFIAKSCLDLSSDHSPIIITFTRRITMSQKIQYLYNGKTNWTKYKLFLDKQSMYVSRSKQTLLLRAPVECVNTVGVRIK</sequence>
<dbReference type="SMART" id="SM00596">
    <property type="entry name" value="PRE_C2HC"/>
    <property type="match status" value="1"/>
</dbReference>
<dbReference type="FunFam" id="3.10.10.10:FF:000007">
    <property type="entry name" value="Retrovirus-related Pol polyprotein from transposon 17.6-like Protein"/>
    <property type="match status" value="1"/>
</dbReference>
<dbReference type="Pfam" id="PF07530">
    <property type="entry name" value="PRE_C2HC"/>
    <property type="match status" value="1"/>
</dbReference>
<keyword evidence="1" id="KW-0645">Protease</keyword>
<dbReference type="PANTHER" id="PTHR33273:SF4">
    <property type="entry name" value="ENDONUCLEASE_EXONUCLEASE_PHOSPHATASE DOMAIN-CONTAINING PROTEIN"/>
    <property type="match status" value="1"/>
</dbReference>
<proteinExistence type="predicted"/>
<dbReference type="GO" id="GO:0003964">
    <property type="term" value="F:RNA-directed DNA polymerase activity"/>
    <property type="evidence" value="ECO:0007669"/>
    <property type="project" value="UniProtKB-KW"/>
</dbReference>
<evidence type="ECO:0000256" key="3">
    <source>
        <dbReference type="ARBA" id="ARBA00022695"/>
    </source>
</evidence>
<dbReference type="PANTHER" id="PTHR33273">
    <property type="entry name" value="DOMAIN-CONTAINING PROTEIN, PUTATIVE-RELATED"/>
    <property type="match status" value="1"/>
</dbReference>
<keyword evidence="4" id="KW-0540">Nuclease</keyword>
<feature type="non-terminal residue" evidence="9">
    <location>
        <position position="1027"/>
    </location>
</feature>
<evidence type="ECO:0000313" key="10">
    <source>
        <dbReference type="Proteomes" id="UP000668214"/>
    </source>
</evidence>
<evidence type="ECO:0000256" key="2">
    <source>
        <dbReference type="ARBA" id="ARBA00022679"/>
    </source>
</evidence>
<gene>
    <name evidence="9" type="primary">Pol_17</name>
    <name evidence="9" type="ORF">G6Z78_0012708</name>
</gene>
<protein>
    <submittedName>
        <fullName evidence="9">RTJK polymerase</fullName>
    </submittedName>
</protein>
<organism evidence="9 10">
    <name type="scientific">Pseudoatta argentina</name>
    <dbReference type="NCBI Taxonomy" id="621737"/>
    <lineage>
        <taxon>Eukaryota</taxon>
        <taxon>Metazoa</taxon>
        <taxon>Ecdysozoa</taxon>
        <taxon>Arthropoda</taxon>
        <taxon>Hexapoda</taxon>
        <taxon>Insecta</taxon>
        <taxon>Pterygota</taxon>
        <taxon>Neoptera</taxon>
        <taxon>Endopterygota</taxon>
        <taxon>Hymenoptera</taxon>
        <taxon>Apocrita</taxon>
        <taxon>Aculeata</taxon>
        <taxon>Formicoidea</taxon>
        <taxon>Formicidae</taxon>
        <taxon>Myrmicinae</taxon>
        <taxon>Pseudoatta</taxon>
    </lineage>
</organism>
<dbReference type="Pfam" id="PF14529">
    <property type="entry name" value="Exo_endo_phos_2"/>
    <property type="match status" value="1"/>
</dbReference>